<dbReference type="EMBL" id="JAOYFB010000036">
    <property type="protein sequence ID" value="KAK4018818.1"/>
    <property type="molecule type" value="Genomic_DNA"/>
</dbReference>
<organism evidence="1 2">
    <name type="scientific">Daphnia magna</name>
    <dbReference type="NCBI Taxonomy" id="35525"/>
    <lineage>
        <taxon>Eukaryota</taxon>
        <taxon>Metazoa</taxon>
        <taxon>Ecdysozoa</taxon>
        <taxon>Arthropoda</taxon>
        <taxon>Crustacea</taxon>
        <taxon>Branchiopoda</taxon>
        <taxon>Diplostraca</taxon>
        <taxon>Cladocera</taxon>
        <taxon>Anomopoda</taxon>
        <taxon>Daphniidae</taxon>
        <taxon>Daphnia</taxon>
    </lineage>
</organism>
<sequence>MKIPHIFNSPVFNSALPVEIVQNDSSVETSTRRIYMKRKKKRSSYPQWCGNVTLSCSPWRWALRGGHGAHDAVTLFI</sequence>
<gene>
    <name evidence="1" type="ORF">OUZ56_000858</name>
</gene>
<keyword evidence="2" id="KW-1185">Reference proteome</keyword>
<evidence type="ECO:0000313" key="2">
    <source>
        <dbReference type="Proteomes" id="UP001234178"/>
    </source>
</evidence>
<protein>
    <submittedName>
        <fullName evidence="1">Uncharacterized protein</fullName>
    </submittedName>
</protein>
<evidence type="ECO:0000313" key="1">
    <source>
        <dbReference type="EMBL" id="KAK4018818.1"/>
    </source>
</evidence>
<accession>A0ABR0A0Y9</accession>
<reference evidence="1 2" key="1">
    <citation type="journal article" date="2023" name="Nucleic Acids Res.">
        <title>The hologenome of Daphnia magna reveals possible DNA methylation and microbiome-mediated evolution of the host genome.</title>
        <authorList>
            <person name="Chaturvedi A."/>
            <person name="Li X."/>
            <person name="Dhandapani V."/>
            <person name="Marshall H."/>
            <person name="Kissane S."/>
            <person name="Cuenca-Cambronero M."/>
            <person name="Asole G."/>
            <person name="Calvet F."/>
            <person name="Ruiz-Romero M."/>
            <person name="Marangio P."/>
            <person name="Guigo R."/>
            <person name="Rago D."/>
            <person name="Mirbahai L."/>
            <person name="Eastwood N."/>
            <person name="Colbourne J.K."/>
            <person name="Zhou J."/>
            <person name="Mallon E."/>
            <person name="Orsini L."/>
        </authorList>
    </citation>
    <scope>NUCLEOTIDE SEQUENCE [LARGE SCALE GENOMIC DNA]</scope>
    <source>
        <strain evidence="1">LRV0_1</strain>
    </source>
</reference>
<proteinExistence type="predicted"/>
<dbReference type="Proteomes" id="UP001234178">
    <property type="component" value="Unassembled WGS sequence"/>
</dbReference>
<name>A0ABR0A0Y9_9CRUS</name>
<comment type="caution">
    <text evidence="1">The sequence shown here is derived from an EMBL/GenBank/DDBJ whole genome shotgun (WGS) entry which is preliminary data.</text>
</comment>